<evidence type="ECO:0000256" key="11">
    <source>
        <dbReference type="ARBA" id="ARBA00023012"/>
    </source>
</evidence>
<keyword evidence="5" id="KW-0808">Transferase</keyword>
<dbReference type="SUPFAM" id="SSF55785">
    <property type="entry name" value="PYP-like sensor domain (PAS domain)"/>
    <property type="match status" value="3"/>
</dbReference>
<dbReference type="Pfam" id="PF02518">
    <property type="entry name" value="HATPase_c"/>
    <property type="match status" value="1"/>
</dbReference>
<dbReference type="Gene3D" id="3.30.565.10">
    <property type="entry name" value="Histidine kinase-like ATPase, C-terminal domain"/>
    <property type="match status" value="1"/>
</dbReference>
<sequence length="760" mass="85390">MEEGYLLFDADCKVVCANDAALKMLAMDNSEVVGRTVHEVVHSWHRYSFASECDFERNLRLLTIVDPRFEIFSTKDGLMYPVIYGIEKSHGDNLPAGYILRFSKTKDRRRVGQDLRLLSAITLTVAEVDSWDMALMQVLRLMCTALEWDLGLAWGPQGNSLYLISSWHRGSSAELTLSKEGGFWESLASQAIRERRVLVEHNVQHGSSSGVGLGAEIAIPIYYKNEPIVVLHFFSLKPEMTAQSIDLACLTASYLGALLSRKRFEEALRQSEEKYRMIFESALDGIITLSADTRILSCNPAVEAIFGYKAEEITGKRLEVLVPGFTEEWLPLSNDEEPVAYDMTLMGSSRDGADLHLELSLSRVSGLDESPVFVCILRDVTRRTKIEKLVKVQSSLLRRQAQMLDMAPVAVVATEFDTGIVIYWNHGAEKMYGWTKGEAKGKLLSSLINTDKSVDASIYSSLKNVGFWDGELRVNTRDGKHLTILSHKALQRDEDGLPASVLHVDTDITDRKRMEEQQERLLLIEQEQTRRLRELAQMRADFSAMIAHELNSPIAAIRAVLDVIEQANSNMRHKNLLNVIKREVDVLASLAGDVYNASEYEKSDFEVSLSPVSLKEIVMDAYIYAQSLLSEYHPIEVVGDTDVLVLADRERIGQVMRNLLSNAAKYSHRNSPILIRTNILEDKAKLEVVDQGPGIHPDDMDKIFRKFGRGRDLLGKKLPGLGLGLYVSRRIIQLHGSDLEVSSQLGKGSIFSFYLERVVT</sequence>
<dbReference type="CDD" id="cd00082">
    <property type="entry name" value="HisKA"/>
    <property type="match status" value="1"/>
</dbReference>
<keyword evidence="12" id="KW-0472">Membrane</keyword>
<evidence type="ECO:0000256" key="3">
    <source>
        <dbReference type="ARBA" id="ARBA00012438"/>
    </source>
</evidence>
<dbReference type="Pfam" id="PF00512">
    <property type="entry name" value="HisKA"/>
    <property type="match status" value="1"/>
</dbReference>
<dbReference type="SUPFAM" id="SSF55781">
    <property type="entry name" value="GAF domain-like"/>
    <property type="match status" value="1"/>
</dbReference>
<evidence type="ECO:0000256" key="9">
    <source>
        <dbReference type="ARBA" id="ARBA00022840"/>
    </source>
</evidence>
<evidence type="ECO:0000259" key="14">
    <source>
        <dbReference type="PROSITE" id="PS50112"/>
    </source>
</evidence>
<comment type="catalytic activity">
    <reaction evidence="1">
        <text>ATP + protein L-histidine = ADP + protein N-phospho-L-histidine.</text>
        <dbReference type="EC" id="2.7.13.3"/>
    </reaction>
</comment>
<evidence type="ECO:0000313" key="16">
    <source>
        <dbReference type="EMBL" id="ACZ42046.1"/>
    </source>
</evidence>
<dbReference type="Gene3D" id="1.10.287.130">
    <property type="match status" value="1"/>
</dbReference>
<proteinExistence type="predicted"/>
<keyword evidence="4" id="KW-0597">Phosphoprotein</keyword>
<dbReference type="InterPro" id="IPR050351">
    <property type="entry name" value="BphY/WalK/GraS-like"/>
</dbReference>
<dbReference type="Gene3D" id="3.30.450.40">
    <property type="match status" value="1"/>
</dbReference>
<dbReference type="AlphaFoldDB" id="D1CB81"/>
<evidence type="ECO:0000256" key="5">
    <source>
        <dbReference type="ARBA" id="ARBA00022679"/>
    </source>
</evidence>
<dbReference type="InterPro" id="IPR005467">
    <property type="entry name" value="His_kinase_dom"/>
</dbReference>
<dbReference type="KEGG" id="ttr:Tter_1131"/>
<dbReference type="SUPFAM" id="SSF47384">
    <property type="entry name" value="Homodimeric domain of signal transducing histidine kinase"/>
    <property type="match status" value="1"/>
</dbReference>
<dbReference type="PROSITE" id="PS50109">
    <property type="entry name" value="HIS_KIN"/>
    <property type="match status" value="1"/>
</dbReference>
<feature type="domain" description="Histidine kinase" evidence="13">
    <location>
        <begin position="545"/>
        <end position="759"/>
    </location>
</feature>
<dbReference type="InterPro" id="IPR013767">
    <property type="entry name" value="PAS_fold"/>
</dbReference>
<feature type="domain" description="PAS" evidence="14">
    <location>
        <begin position="271"/>
        <end position="323"/>
    </location>
</feature>
<comment type="subcellular location">
    <subcellularLocation>
        <location evidence="2">Membrane</location>
        <topology evidence="2">Multi-pass membrane protein</topology>
    </subcellularLocation>
</comment>
<dbReference type="HOGENOM" id="CLU_366776_0_0_0"/>
<keyword evidence="8 16" id="KW-0418">Kinase</keyword>
<dbReference type="Pfam" id="PF13426">
    <property type="entry name" value="PAS_9"/>
    <property type="match status" value="1"/>
</dbReference>
<dbReference type="eggNOG" id="COG3852">
    <property type="taxonomic scope" value="Bacteria"/>
</dbReference>
<dbReference type="GO" id="GO:0016020">
    <property type="term" value="C:membrane"/>
    <property type="evidence" value="ECO:0007669"/>
    <property type="project" value="UniProtKB-SubCell"/>
</dbReference>
<dbReference type="InterPro" id="IPR004358">
    <property type="entry name" value="Sig_transdc_His_kin-like_C"/>
</dbReference>
<dbReference type="InterPro" id="IPR035965">
    <property type="entry name" value="PAS-like_dom_sf"/>
</dbReference>
<dbReference type="PROSITE" id="PS50113">
    <property type="entry name" value="PAC"/>
    <property type="match status" value="1"/>
</dbReference>
<dbReference type="CDD" id="cd00130">
    <property type="entry name" value="PAS"/>
    <property type="match status" value="3"/>
</dbReference>
<protein>
    <recommendedName>
        <fullName evidence="3">histidine kinase</fullName>
        <ecNumber evidence="3">2.7.13.3</ecNumber>
    </recommendedName>
</protein>
<keyword evidence="11" id="KW-0902">Two-component regulatory system</keyword>
<dbReference type="InterPro" id="IPR003594">
    <property type="entry name" value="HATPase_dom"/>
</dbReference>
<dbReference type="NCBIfam" id="TIGR00229">
    <property type="entry name" value="sensory_box"/>
    <property type="match status" value="2"/>
</dbReference>
<feature type="domain" description="PAC" evidence="15">
    <location>
        <begin position="468"/>
        <end position="520"/>
    </location>
</feature>
<dbReference type="Pfam" id="PF00989">
    <property type="entry name" value="PAS"/>
    <property type="match status" value="1"/>
</dbReference>
<feature type="domain" description="PAS" evidence="14">
    <location>
        <begin position="396"/>
        <end position="442"/>
    </location>
</feature>
<dbReference type="SUPFAM" id="SSF55874">
    <property type="entry name" value="ATPase domain of HSP90 chaperone/DNA topoisomerase II/histidine kinase"/>
    <property type="match status" value="1"/>
</dbReference>
<evidence type="ECO:0000256" key="8">
    <source>
        <dbReference type="ARBA" id="ARBA00022777"/>
    </source>
</evidence>
<gene>
    <name evidence="16" type="ordered locus">Tter_1131</name>
</gene>
<dbReference type="RefSeq" id="WP_012875081.1">
    <property type="nucleotide sequence ID" value="NC_013525.1"/>
</dbReference>
<dbReference type="Pfam" id="PF08447">
    <property type="entry name" value="PAS_3"/>
    <property type="match status" value="1"/>
</dbReference>
<dbReference type="GO" id="GO:0030295">
    <property type="term" value="F:protein kinase activator activity"/>
    <property type="evidence" value="ECO:0007669"/>
    <property type="project" value="TreeGrafter"/>
</dbReference>
<name>D1CB81_THET1</name>
<dbReference type="PRINTS" id="PR00344">
    <property type="entry name" value="BCTRLSENSOR"/>
</dbReference>
<dbReference type="Gene3D" id="3.30.450.20">
    <property type="entry name" value="PAS domain"/>
    <property type="match status" value="3"/>
</dbReference>
<feature type="domain" description="PAS" evidence="14">
    <location>
        <begin position="1"/>
        <end position="42"/>
    </location>
</feature>
<dbReference type="PROSITE" id="PS50112">
    <property type="entry name" value="PAS"/>
    <property type="match status" value="3"/>
</dbReference>
<dbReference type="OrthoDB" id="9813151at2"/>
<evidence type="ECO:0000256" key="12">
    <source>
        <dbReference type="ARBA" id="ARBA00023136"/>
    </source>
</evidence>
<evidence type="ECO:0000256" key="6">
    <source>
        <dbReference type="ARBA" id="ARBA00022692"/>
    </source>
</evidence>
<dbReference type="PANTHER" id="PTHR42878:SF7">
    <property type="entry name" value="SENSOR HISTIDINE KINASE GLRK"/>
    <property type="match status" value="1"/>
</dbReference>
<dbReference type="SMART" id="SM00091">
    <property type="entry name" value="PAS"/>
    <property type="match status" value="3"/>
</dbReference>
<evidence type="ECO:0000256" key="10">
    <source>
        <dbReference type="ARBA" id="ARBA00022989"/>
    </source>
</evidence>
<dbReference type="InterPro" id="IPR036890">
    <property type="entry name" value="HATPase_C_sf"/>
</dbReference>
<dbReference type="eggNOG" id="COG2205">
    <property type="taxonomic scope" value="Bacteria"/>
</dbReference>
<evidence type="ECO:0000259" key="15">
    <source>
        <dbReference type="PROSITE" id="PS50113"/>
    </source>
</evidence>
<evidence type="ECO:0000256" key="7">
    <source>
        <dbReference type="ARBA" id="ARBA00022741"/>
    </source>
</evidence>
<dbReference type="InterPro" id="IPR000700">
    <property type="entry name" value="PAS-assoc_C"/>
</dbReference>
<dbReference type="CDD" id="cd00075">
    <property type="entry name" value="HATPase"/>
    <property type="match status" value="1"/>
</dbReference>
<dbReference type="EMBL" id="CP001825">
    <property type="protein sequence ID" value="ACZ42046.1"/>
    <property type="molecule type" value="Genomic_DNA"/>
</dbReference>
<dbReference type="Proteomes" id="UP000000323">
    <property type="component" value="Chromosome 1"/>
</dbReference>
<dbReference type="GO" id="GO:0005524">
    <property type="term" value="F:ATP binding"/>
    <property type="evidence" value="ECO:0007669"/>
    <property type="project" value="UniProtKB-KW"/>
</dbReference>
<dbReference type="GO" id="GO:0006355">
    <property type="term" value="P:regulation of DNA-templated transcription"/>
    <property type="evidence" value="ECO:0007669"/>
    <property type="project" value="InterPro"/>
</dbReference>
<dbReference type="SMART" id="SM00387">
    <property type="entry name" value="HATPase_c"/>
    <property type="match status" value="1"/>
</dbReference>
<evidence type="ECO:0000256" key="1">
    <source>
        <dbReference type="ARBA" id="ARBA00000085"/>
    </source>
</evidence>
<dbReference type="GO" id="GO:0000156">
    <property type="term" value="F:phosphorelay response regulator activity"/>
    <property type="evidence" value="ECO:0007669"/>
    <property type="project" value="TreeGrafter"/>
</dbReference>
<keyword evidence="9" id="KW-0067">ATP-binding</keyword>
<dbReference type="InterPro" id="IPR000014">
    <property type="entry name" value="PAS"/>
</dbReference>
<dbReference type="EC" id="2.7.13.3" evidence="3"/>
<dbReference type="STRING" id="525904.Tter_1131"/>
<reference evidence="17" key="1">
    <citation type="journal article" date="2010" name="Stand. Genomic Sci.">
        <title>Complete genome sequence of 'Thermobaculum terrenum' type strain (YNP1).</title>
        <authorList>
            <person name="Kiss H."/>
            <person name="Cleland D."/>
            <person name="Lapidus A."/>
            <person name="Lucas S."/>
            <person name="Glavina Del Rio T."/>
            <person name="Nolan M."/>
            <person name="Tice H."/>
            <person name="Han C."/>
            <person name="Goodwin L."/>
            <person name="Pitluck S."/>
            <person name="Liolios K."/>
            <person name="Ivanova N."/>
            <person name="Mavromatis K."/>
            <person name="Ovchinnikova G."/>
            <person name="Pati A."/>
            <person name="Chen A."/>
            <person name="Palaniappan K."/>
            <person name="Land M."/>
            <person name="Hauser L."/>
            <person name="Chang Y."/>
            <person name="Jeffries C."/>
            <person name="Lu M."/>
            <person name="Brettin T."/>
            <person name="Detter J."/>
            <person name="Goker M."/>
            <person name="Tindall B."/>
            <person name="Beck B."/>
            <person name="McDermott T."/>
            <person name="Woyke T."/>
            <person name="Bristow J."/>
            <person name="Eisen J."/>
            <person name="Markowitz V."/>
            <person name="Hugenholtz P."/>
            <person name="Kyrpides N."/>
            <person name="Klenk H."/>
            <person name="Cheng J."/>
        </authorList>
    </citation>
    <scope>NUCLEOTIDE SEQUENCE [LARGE SCALE GENOMIC DNA]</scope>
    <source>
        <strain evidence="17">ATCC BAA-798 / YNP1</strain>
    </source>
</reference>
<evidence type="ECO:0000256" key="4">
    <source>
        <dbReference type="ARBA" id="ARBA00022553"/>
    </source>
</evidence>
<dbReference type="InterPro" id="IPR013655">
    <property type="entry name" value="PAS_fold_3"/>
</dbReference>
<dbReference type="InterPro" id="IPR003661">
    <property type="entry name" value="HisK_dim/P_dom"/>
</dbReference>
<evidence type="ECO:0000313" key="17">
    <source>
        <dbReference type="Proteomes" id="UP000000323"/>
    </source>
</evidence>
<dbReference type="InterPro" id="IPR029016">
    <property type="entry name" value="GAF-like_dom_sf"/>
</dbReference>
<keyword evidence="7" id="KW-0547">Nucleotide-binding</keyword>
<dbReference type="GO" id="GO:0007234">
    <property type="term" value="P:osmosensory signaling via phosphorelay pathway"/>
    <property type="evidence" value="ECO:0007669"/>
    <property type="project" value="TreeGrafter"/>
</dbReference>
<dbReference type="SMART" id="SM00388">
    <property type="entry name" value="HisKA"/>
    <property type="match status" value="1"/>
</dbReference>
<accession>D1CB81</accession>
<keyword evidence="6" id="KW-0812">Transmembrane</keyword>
<dbReference type="InterPro" id="IPR036097">
    <property type="entry name" value="HisK_dim/P_sf"/>
</dbReference>
<dbReference type="PANTHER" id="PTHR42878">
    <property type="entry name" value="TWO-COMPONENT HISTIDINE KINASE"/>
    <property type="match status" value="1"/>
</dbReference>
<evidence type="ECO:0000256" key="2">
    <source>
        <dbReference type="ARBA" id="ARBA00004141"/>
    </source>
</evidence>
<keyword evidence="10" id="KW-1133">Transmembrane helix</keyword>
<evidence type="ECO:0000259" key="13">
    <source>
        <dbReference type="PROSITE" id="PS50109"/>
    </source>
</evidence>
<dbReference type="GO" id="GO:0000155">
    <property type="term" value="F:phosphorelay sensor kinase activity"/>
    <property type="evidence" value="ECO:0007669"/>
    <property type="project" value="InterPro"/>
</dbReference>
<keyword evidence="17" id="KW-1185">Reference proteome</keyword>
<organism evidence="16 17">
    <name type="scientific">Thermobaculum terrenum (strain ATCC BAA-798 / CCMEE 7001 / YNP1)</name>
    <dbReference type="NCBI Taxonomy" id="525904"/>
    <lineage>
        <taxon>Bacteria</taxon>
        <taxon>Bacillati</taxon>
        <taxon>Chloroflexota</taxon>
        <taxon>Chloroflexia</taxon>
        <taxon>Candidatus Thermobaculales</taxon>
        <taxon>Candidatus Thermobaculaceae</taxon>
        <taxon>Thermobaculum</taxon>
    </lineage>
</organism>